<dbReference type="InterPro" id="IPR029060">
    <property type="entry name" value="PIN-like_dom_sf"/>
</dbReference>
<evidence type="ECO:0000256" key="1">
    <source>
        <dbReference type="ARBA" id="ARBA00001946"/>
    </source>
</evidence>
<accession>A0A7W9L340</accession>
<comment type="caution">
    <text evidence="10">The sequence shown here is derived from an EMBL/GenBank/DDBJ whole genome shotgun (WGS) entry which is preliminary data.</text>
</comment>
<proteinExistence type="inferred from homology"/>
<evidence type="ECO:0000313" key="11">
    <source>
        <dbReference type="Proteomes" id="UP000523821"/>
    </source>
</evidence>
<dbReference type="InterPro" id="IPR002716">
    <property type="entry name" value="PIN_dom"/>
</dbReference>
<keyword evidence="2 8" id="KW-1277">Toxin-antitoxin system</keyword>
<keyword evidence="3 8" id="KW-0540">Nuclease</keyword>
<dbReference type="EMBL" id="JACHOO010000007">
    <property type="protein sequence ID" value="MBB5754147.1"/>
    <property type="molecule type" value="Genomic_DNA"/>
</dbReference>
<dbReference type="PANTHER" id="PTHR33653:SF1">
    <property type="entry name" value="RIBONUCLEASE VAPC2"/>
    <property type="match status" value="1"/>
</dbReference>
<dbReference type="InterPro" id="IPR022907">
    <property type="entry name" value="VapC_family"/>
</dbReference>
<dbReference type="GO" id="GO:0000287">
    <property type="term" value="F:magnesium ion binding"/>
    <property type="evidence" value="ECO:0007669"/>
    <property type="project" value="UniProtKB-UniRule"/>
</dbReference>
<dbReference type="GO" id="GO:0090729">
    <property type="term" value="F:toxin activity"/>
    <property type="evidence" value="ECO:0007669"/>
    <property type="project" value="UniProtKB-KW"/>
</dbReference>
<dbReference type="GO" id="GO:0004540">
    <property type="term" value="F:RNA nuclease activity"/>
    <property type="evidence" value="ECO:0007669"/>
    <property type="project" value="InterPro"/>
</dbReference>
<dbReference type="Pfam" id="PF01850">
    <property type="entry name" value="PIN"/>
    <property type="match status" value="1"/>
</dbReference>
<dbReference type="GO" id="GO:0016787">
    <property type="term" value="F:hydrolase activity"/>
    <property type="evidence" value="ECO:0007669"/>
    <property type="project" value="UniProtKB-KW"/>
</dbReference>
<dbReference type="PANTHER" id="PTHR33653">
    <property type="entry name" value="RIBONUCLEASE VAPC2"/>
    <property type="match status" value="1"/>
</dbReference>
<dbReference type="Proteomes" id="UP000523821">
    <property type="component" value="Unassembled WGS sequence"/>
</dbReference>
<dbReference type="Gene3D" id="3.40.50.1010">
    <property type="entry name" value="5'-nuclease"/>
    <property type="match status" value="1"/>
</dbReference>
<comment type="cofactor">
    <cofactor evidence="1 8">
        <name>Mg(2+)</name>
        <dbReference type="ChEBI" id="CHEBI:18420"/>
    </cofactor>
</comment>
<evidence type="ECO:0000259" key="9">
    <source>
        <dbReference type="Pfam" id="PF01850"/>
    </source>
</evidence>
<comment type="function">
    <text evidence="8">Toxic component of a toxin-antitoxin (TA) system. An RNase.</text>
</comment>
<dbReference type="EC" id="3.1.-.-" evidence="8"/>
<feature type="domain" description="PIN" evidence="9">
    <location>
        <begin position="3"/>
        <end position="122"/>
    </location>
</feature>
<dbReference type="CDD" id="cd18746">
    <property type="entry name" value="PIN_VapC4-5_FitB-like"/>
    <property type="match status" value="1"/>
</dbReference>
<reference evidence="10 11" key="1">
    <citation type="submission" date="2020-08" db="EMBL/GenBank/DDBJ databases">
        <title>Genomic Encyclopedia of Type Strains, Phase IV (KMG-IV): sequencing the most valuable type-strain genomes for metagenomic binning, comparative biology and taxonomic classification.</title>
        <authorList>
            <person name="Goeker M."/>
        </authorList>
    </citation>
    <scope>NUCLEOTIDE SEQUENCE [LARGE SCALE GENOMIC DNA]</scope>
    <source>
        <strain evidence="10 11">DSM 16268</strain>
    </source>
</reference>
<evidence type="ECO:0000256" key="5">
    <source>
        <dbReference type="ARBA" id="ARBA00022801"/>
    </source>
</evidence>
<dbReference type="AlphaFoldDB" id="A0A7W9L340"/>
<gene>
    <name evidence="8" type="primary">vapC</name>
    <name evidence="10" type="ORF">GGQ63_003228</name>
</gene>
<feature type="binding site" evidence="8">
    <location>
        <position position="102"/>
    </location>
    <ligand>
        <name>Mg(2+)</name>
        <dbReference type="ChEBI" id="CHEBI:18420"/>
    </ligand>
</feature>
<feature type="binding site" evidence="8">
    <location>
        <position position="5"/>
    </location>
    <ligand>
        <name>Mg(2+)</name>
        <dbReference type="ChEBI" id="CHEBI:18420"/>
    </ligand>
</feature>
<comment type="similarity">
    <text evidence="7 8">Belongs to the PINc/VapC protein family.</text>
</comment>
<evidence type="ECO:0000256" key="3">
    <source>
        <dbReference type="ARBA" id="ARBA00022722"/>
    </source>
</evidence>
<protein>
    <recommendedName>
        <fullName evidence="8">Ribonuclease VapC</fullName>
        <shortName evidence="8">RNase VapC</shortName>
        <ecNumber evidence="8">3.1.-.-</ecNumber>
    </recommendedName>
    <alternativeName>
        <fullName evidence="8">Toxin VapC</fullName>
    </alternativeName>
</protein>
<keyword evidence="6 8" id="KW-0460">Magnesium</keyword>
<evidence type="ECO:0000256" key="7">
    <source>
        <dbReference type="ARBA" id="ARBA00038093"/>
    </source>
</evidence>
<organism evidence="10 11">
    <name type="scientific">Prosthecomicrobium pneumaticum</name>
    <dbReference type="NCBI Taxonomy" id="81895"/>
    <lineage>
        <taxon>Bacteria</taxon>
        <taxon>Pseudomonadati</taxon>
        <taxon>Pseudomonadota</taxon>
        <taxon>Alphaproteobacteria</taxon>
        <taxon>Hyphomicrobiales</taxon>
        <taxon>Kaistiaceae</taxon>
        <taxon>Prosthecomicrobium</taxon>
    </lineage>
</organism>
<keyword evidence="8" id="KW-0800">Toxin</keyword>
<evidence type="ECO:0000256" key="8">
    <source>
        <dbReference type="HAMAP-Rule" id="MF_00265"/>
    </source>
</evidence>
<evidence type="ECO:0000313" key="10">
    <source>
        <dbReference type="EMBL" id="MBB5754147.1"/>
    </source>
</evidence>
<sequence>MFVLDTNVISELRRPERSDRAVLSWAESLPVECFFVSAITILELEQGALTVAREDKAFGSILRDWIDRVVLPHFGGRVLSIDRAVAMRCAELHVPTRRAERDAFIAATALVHGMKIATRNVRDFQPMGVAVINPWEPSD</sequence>
<name>A0A7W9L340_9HYPH</name>
<dbReference type="HAMAP" id="MF_00265">
    <property type="entry name" value="VapC_Nob1"/>
    <property type="match status" value="1"/>
</dbReference>
<dbReference type="InterPro" id="IPR050556">
    <property type="entry name" value="Type_II_TA_system_RNase"/>
</dbReference>
<keyword evidence="11" id="KW-1185">Reference proteome</keyword>
<keyword evidence="5 8" id="KW-0378">Hydrolase</keyword>
<keyword evidence="4 8" id="KW-0479">Metal-binding</keyword>
<dbReference type="RefSeq" id="WP_183857613.1">
    <property type="nucleotide sequence ID" value="NZ_JACHOO010000007.1"/>
</dbReference>
<dbReference type="SUPFAM" id="SSF88723">
    <property type="entry name" value="PIN domain-like"/>
    <property type="match status" value="1"/>
</dbReference>
<evidence type="ECO:0000256" key="6">
    <source>
        <dbReference type="ARBA" id="ARBA00022842"/>
    </source>
</evidence>
<evidence type="ECO:0000256" key="4">
    <source>
        <dbReference type="ARBA" id="ARBA00022723"/>
    </source>
</evidence>
<evidence type="ECO:0000256" key="2">
    <source>
        <dbReference type="ARBA" id="ARBA00022649"/>
    </source>
</evidence>